<dbReference type="InterPro" id="IPR021833">
    <property type="entry name" value="DUF3425"/>
</dbReference>
<evidence type="ECO:0000256" key="1">
    <source>
        <dbReference type="SAM" id="MobiDB-lite"/>
    </source>
</evidence>
<feature type="compositionally biased region" description="Polar residues" evidence="1">
    <location>
        <begin position="1"/>
        <end position="12"/>
    </location>
</feature>
<proteinExistence type="predicted"/>
<evidence type="ECO:0000313" key="3">
    <source>
        <dbReference type="EMBL" id="CAE7161350.1"/>
    </source>
</evidence>
<feature type="region of interest" description="Disordered" evidence="1">
    <location>
        <begin position="244"/>
        <end position="360"/>
    </location>
</feature>
<dbReference type="Pfam" id="PF00170">
    <property type="entry name" value="bZIP_1"/>
    <property type="match status" value="1"/>
</dbReference>
<dbReference type="CDD" id="cd14688">
    <property type="entry name" value="bZIP_YAP"/>
    <property type="match status" value="1"/>
</dbReference>
<dbReference type="EMBL" id="CAJNJQ010002099">
    <property type="protein sequence ID" value="CAE7161350.1"/>
    <property type="molecule type" value="Genomic_DNA"/>
</dbReference>
<comment type="caution">
    <text evidence="3">The sequence shown here is derived from an EMBL/GenBank/DDBJ whole genome shotgun (WGS) entry which is preliminary data.</text>
</comment>
<dbReference type="GO" id="GO:0003700">
    <property type="term" value="F:DNA-binding transcription factor activity"/>
    <property type="evidence" value="ECO:0007669"/>
    <property type="project" value="InterPro"/>
</dbReference>
<gene>
    <name evidence="3" type="ORF">RDB_LOCUS99984</name>
</gene>
<feature type="compositionally biased region" description="Polar residues" evidence="1">
    <location>
        <begin position="289"/>
        <end position="308"/>
    </location>
</feature>
<feature type="compositionally biased region" description="Polar residues" evidence="1">
    <location>
        <begin position="329"/>
        <end position="338"/>
    </location>
</feature>
<dbReference type="Gene3D" id="1.20.5.170">
    <property type="match status" value="1"/>
</dbReference>
<dbReference type="PANTHER" id="PTHR38116">
    <property type="entry name" value="CHROMOSOME 7, WHOLE GENOME SHOTGUN SEQUENCE"/>
    <property type="match status" value="1"/>
</dbReference>
<dbReference type="InterPro" id="IPR046347">
    <property type="entry name" value="bZIP_sf"/>
</dbReference>
<dbReference type="Proteomes" id="UP000663827">
    <property type="component" value="Unassembled WGS sequence"/>
</dbReference>
<name>A0A8H3E482_9AGAM</name>
<feature type="region of interest" description="Disordered" evidence="1">
    <location>
        <begin position="418"/>
        <end position="467"/>
    </location>
</feature>
<feature type="region of interest" description="Disordered" evidence="1">
    <location>
        <begin position="173"/>
        <end position="230"/>
    </location>
</feature>
<feature type="compositionally biased region" description="Basic and acidic residues" evidence="1">
    <location>
        <begin position="181"/>
        <end position="192"/>
    </location>
</feature>
<dbReference type="AlphaFoldDB" id="A0A8H3E482"/>
<dbReference type="PROSITE" id="PS00036">
    <property type="entry name" value="BZIP_BASIC"/>
    <property type="match status" value="1"/>
</dbReference>
<dbReference type="SMART" id="SM00338">
    <property type="entry name" value="BRLZ"/>
    <property type="match status" value="1"/>
</dbReference>
<accession>A0A8H3E482</accession>
<reference evidence="3" key="1">
    <citation type="submission" date="2021-01" db="EMBL/GenBank/DDBJ databases">
        <authorList>
            <person name="Kaushik A."/>
        </authorList>
    </citation>
    <scope>NUCLEOTIDE SEQUENCE</scope>
    <source>
        <strain evidence="3">AG5</strain>
    </source>
</reference>
<feature type="compositionally biased region" description="Basic and acidic residues" evidence="1">
    <location>
        <begin position="61"/>
        <end position="72"/>
    </location>
</feature>
<dbReference type="PANTHER" id="PTHR38116:SF9">
    <property type="entry name" value="BZIP DOMAIN-CONTAINING PROTEIN"/>
    <property type="match status" value="1"/>
</dbReference>
<evidence type="ECO:0000259" key="2">
    <source>
        <dbReference type="PROSITE" id="PS00036"/>
    </source>
</evidence>
<feature type="compositionally biased region" description="Gly residues" evidence="1">
    <location>
        <begin position="309"/>
        <end position="323"/>
    </location>
</feature>
<sequence length="608" mass="65012">MNQNLSIETRGSSVHPELDMDDGEEPLSPVPSAADEQGDASGSKTGSKSGRKKSTAGSQAARRDQNRIAQREFRLRKQQRIRDLEARVEILSEGQDEAYAQLRDVIRDLMDENTALRGLLRDIAGFIGDGIGGTLKPRTGWDPVKFREFCERGETDTAYEGWLARKRARAAMAQGGVASSEHADDDHDDPSGSRKRRRGTRKDSELDRSFGPSPVGDMGSSDKVPSDLSLPRTHLDGLDIDWGNTGLAIPQSNPNARSRSDLERPPSTSSATTNPTSFPDGFSSSFPGNNASFSSQAQSTTRHSPNTTQGGGGGVNPSPGGGSMSSFPTISPQMSSTRTRVRPSIDATPGADILPPLPSISTLGPPPLDVGSGGLSVGIGVGVGVNIGGSGQPGSLFQPPGTGYGVGPQLATYGPNTSVGAGRPMSSGGPQPSVYYTLHSGGASGGGGTESQTLNPPPPVSDDFGEADPQLREAGALIKYHIDNYRRSENYHLPPSLRPTLTQRTVQHNGVIDGLIFPAMRDRAILLSGRFDLAECFADLMRAVIIHGDDVLAHANWEISLNWMKRYHFLVDETILGDSINPWRRKRGERELTLQDIQPSSEYPESNK</sequence>
<dbReference type="Pfam" id="PF11905">
    <property type="entry name" value="DUF3425"/>
    <property type="match status" value="1"/>
</dbReference>
<protein>
    <recommendedName>
        <fullName evidence="2">BZIP domain-containing protein</fullName>
    </recommendedName>
</protein>
<evidence type="ECO:0000313" key="4">
    <source>
        <dbReference type="Proteomes" id="UP000663827"/>
    </source>
</evidence>
<feature type="domain" description="BZIP" evidence="2">
    <location>
        <begin position="62"/>
        <end position="76"/>
    </location>
</feature>
<feature type="region of interest" description="Disordered" evidence="1">
    <location>
        <begin position="1"/>
        <end position="72"/>
    </location>
</feature>
<dbReference type="InterPro" id="IPR004827">
    <property type="entry name" value="bZIP"/>
</dbReference>
<feature type="compositionally biased region" description="Low complexity" evidence="1">
    <location>
        <begin position="265"/>
        <end position="288"/>
    </location>
</feature>
<dbReference type="SUPFAM" id="SSF57959">
    <property type="entry name" value="Leucine zipper domain"/>
    <property type="match status" value="1"/>
</dbReference>
<organism evidence="3 4">
    <name type="scientific">Rhizoctonia solani</name>
    <dbReference type="NCBI Taxonomy" id="456999"/>
    <lineage>
        <taxon>Eukaryota</taxon>
        <taxon>Fungi</taxon>
        <taxon>Dikarya</taxon>
        <taxon>Basidiomycota</taxon>
        <taxon>Agaricomycotina</taxon>
        <taxon>Agaricomycetes</taxon>
        <taxon>Cantharellales</taxon>
        <taxon>Ceratobasidiaceae</taxon>
        <taxon>Rhizoctonia</taxon>
    </lineage>
</organism>